<dbReference type="Pfam" id="PF20649">
    <property type="entry name" value="COG5_C"/>
    <property type="match status" value="1"/>
</dbReference>
<proteinExistence type="predicted"/>
<dbReference type="InterPro" id="IPR019465">
    <property type="entry name" value="Cog5"/>
</dbReference>
<evidence type="ECO:0000256" key="5">
    <source>
        <dbReference type="SAM" id="MobiDB-lite"/>
    </source>
</evidence>
<evidence type="ECO:0000256" key="2">
    <source>
        <dbReference type="ARBA" id="ARBA00020974"/>
    </source>
</evidence>
<feature type="domain" description="Conserved oligomeric Golgi complex subunit 5 helical" evidence="7">
    <location>
        <begin position="190"/>
        <end position="410"/>
    </location>
</feature>
<dbReference type="STRING" id="86259.A0A4Z1NNY1"/>
<protein>
    <recommendedName>
        <fullName evidence="2">Conserved oligomeric Golgi complex subunit 5</fullName>
    </recommendedName>
</protein>
<evidence type="ECO:0000256" key="3">
    <source>
        <dbReference type="ARBA" id="ARBA00023034"/>
    </source>
</evidence>
<dbReference type="OrthoDB" id="18786at2759"/>
<dbReference type="Proteomes" id="UP000298493">
    <property type="component" value="Unassembled WGS sequence"/>
</dbReference>
<evidence type="ECO:0000313" key="8">
    <source>
        <dbReference type="EMBL" id="TID14423.1"/>
    </source>
</evidence>
<evidence type="ECO:0000259" key="7">
    <source>
        <dbReference type="Pfam" id="PF20649"/>
    </source>
</evidence>
<keyword evidence="4" id="KW-0472">Membrane</keyword>
<keyword evidence="3" id="KW-0333">Golgi apparatus</keyword>
<dbReference type="AlphaFoldDB" id="A0A4Z1NNY1"/>
<feature type="domain" description="Conserved oligomeric Golgi complex subunit 5 N-terminal" evidence="6">
    <location>
        <begin position="12"/>
        <end position="144"/>
    </location>
</feature>
<organism evidence="8 9">
    <name type="scientific">Venturia nashicola</name>
    <dbReference type="NCBI Taxonomy" id="86259"/>
    <lineage>
        <taxon>Eukaryota</taxon>
        <taxon>Fungi</taxon>
        <taxon>Dikarya</taxon>
        <taxon>Ascomycota</taxon>
        <taxon>Pezizomycotina</taxon>
        <taxon>Dothideomycetes</taxon>
        <taxon>Pleosporomycetidae</taxon>
        <taxon>Venturiales</taxon>
        <taxon>Venturiaceae</taxon>
        <taxon>Venturia</taxon>
    </lineage>
</organism>
<dbReference type="GO" id="GO:0006891">
    <property type="term" value="P:intra-Golgi vesicle-mediated transport"/>
    <property type="evidence" value="ECO:0007669"/>
    <property type="project" value="InterPro"/>
</dbReference>
<dbReference type="PANTHER" id="PTHR13228">
    <property type="entry name" value="CONSERVED OLIGOMERIC GOLGI COMPLEX COMPONENT 5"/>
    <property type="match status" value="1"/>
</dbReference>
<dbReference type="InterPro" id="IPR048485">
    <property type="entry name" value="COG5_helical"/>
</dbReference>
<sequence>MTEEEASYIDYEAFLDPDFSATSFANTLVLATNNASDTPLDLSTPLSRVLFDIQEIDTHIDSLTTKSALPLLDYTKRRADASGRILDDVESQLASLSEGYKTLEKEVIQRHEAAEGVRLAAERLCETVRLGRAVGRCLMLGRQLEAQMVEFTGTMSKKGDHRAMVRSANTLLTIRQLLYASKPEEEGHGLERVNVITSLKSDLLTPSERTLITKAQQTIREFSMSSPLSPTTRNPGSQGPSPAATYAQSEETKSRTTSALSTLYLLSPTNPKTTSTTFDPTLLIASLQDYLQTALKSSAASMTRSLATLPNLDGTLLEVSSRCQNILALERLLENIKPPVHPLFLTSTTTITPANFLRPLLQSLDTPSLPSYFWRTLASTLSPKVQEIMRGGGVSARTLRSNRDRVGEALRACVDRGSRIPGKIGPGRREEKIAGWEREASVMINAVVGQLR</sequence>
<evidence type="ECO:0000313" key="9">
    <source>
        <dbReference type="Proteomes" id="UP000298493"/>
    </source>
</evidence>
<feature type="compositionally biased region" description="Polar residues" evidence="5">
    <location>
        <begin position="222"/>
        <end position="240"/>
    </location>
</feature>
<feature type="region of interest" description="Disordered" evidence="5">
    <location>
        <begin position="222"/>
        <end position="254"/>
    </location>
</feature>
<accession>A0A4Z1NNY1</accession>
<dbReference type="GO" id="GO:0000139">
    <property type="term" value="C:Golgi membrane"/>
    <property type="evidence" value="ECO:0007669"/>
    <property type="project" value="UniProtKB-SubCell"/>
</dbReference>
<evidence type="ECO:0000256" key="4">
    <source>
        <dbReference type="ARBA" id="ARBA00023136"/>
    </source>
</evidence>
<dbReference type="GO" id="GO:0017119">
    <property type="term" value="C:Golgi transport complex"/>
    <property type="evidence" value="ECO:0007669"/>
    <property type="project" value="InterPro"/>
</dbReference>
<evidence type="ECO:0000259" key="6">
    <source>
        <dbReference type="Pfam" id="PF10392"/>
    </source>
</evidence>
<keyword evidence="9" id="KW-1185">Reference proteome</keyword>
<reference evidence="8 9" key="1">
    <citation type="submission" date="2019-04" db="EMBL/GenBank/DDBJ databases">
        <title>High contiguity whole genome sequence and gene annotation resource for two Venturia nashicola isolates.</title>
        <authorList>
            <person name="Prokchorchik M."/>
            <person name="Won K."/>
            <person name="Lee Y."/>
            <person name="Choi E.D."/>
            <person name="Segonzac C."/>
            <person name="Sohn K.H."/>
        </authorList>
    </citation>
    <scope>NUCLEOTIDE SEQUENCE [LARGE SCALE GENOMIC DNA]</scope>
    <source>
        <strain evidence="8 9">PRI2</strain>
    </source>
</reference>
<dbReference type="EMBL" id="SNSC02000023">
    <property type="protein sequence ID" value="TID14423.1"/>
    <property type="molecule type" value="Genomic_DNA"/>
</dbReference>
<comment type="caution">
    <text evidence="8">The sequence shown here is derived from an EMBL/GenBank/DDBJ whole genome shotgun (WGS) entry which is preliminary data.</text>
</comment>
<comment type="subcellular location">
    <subcellularLocation>
        <location evidence="1">Golgi apparatus membrane</location>
        <topology evidence="1">Peripheral membrane protein</topology>
    </subcellularLocation>
</comment>
<dbReference type="InterPro" id="IPR049176">
    <property type="entry name" value="COG5_N"/>
</dbReference>
<dbReference type="Pfam" id="PF10392">
    <property type="entry name" value="COG5_N"/>
    <property type="match status" value="1"/>
</dbReference>
<name>A0A4Z1NNY1_9PEZI</name>
<dbReference type="PANTHER" id="PTHR13228:SF3">
    <property type="entry name" value="CONSERVED OLIGOMERIC GOLGI COMPLEX SUBUNIT 5"/>
    <property type="match status" value="1"/>
</dbReference>
<gene>
    <name evidence="8" type="ORF">E6O75_ATG09502</name>
</gene>
<evidence type="ECO:0000256" key="1">
    <source>
        <dbReference type="ARBA" id="ARBA00004395"/>
    </source>
</evidence>